<organism evidence="2 3">
    <name type="scientific">Phytophthora infestans</name>
    <name type="common">Potato late blight agent</name>
    <name type="synonym">Botrytis infestans</name>
    <dbReference type="NCBI Taxonomy" id="4787"/>
    <lineage>
        <taxon>Eukaryota</taxon>
        <taxon>Sar</taxon>
        <taxon>Stramenopiles</taxon>
        <taxon>Oomycota</taxon>
        <taxon>Peronosporomycetes</taxon>
        <taxon>Peronosporales</taxon>
        <taxon>Peronosporaceae</taxon>
        <taxon>Phytophthora</taxon>
    </lineage>
</organism>
<comment type="caution">
    <text evidence="2">The sequence shown here is derived from an EMBL/GenBank/DDBJ whole genome shotgun (WGS) entry which is preliminary data.</text>
</comment>
<sequence length="71" mass="8326">MSVVTPKKRKGGDKLNEEDEEPVQGFPSFQGLFSSWEIFQEAFNSYQRDTHQLYKIRSTISVKERNKSRSK</sequence>
<feature type="region of interest" description="Disordered" evidence="1">
    <location>
        <begin position="1"/>
        <end position="23"/>
    </location>
</feature>
<evidence type="ECO:0000256" key="1">
    <source>
        <dbReference type="SAM" id="MobiDB-lite"/>
    </source>
</evidence>
<evidence type="ECO:0000313" key="2">
    <source>
        <dbReference type="EMBL" id="KAF4135571.1"/>
    </source>
</evidence>
<reference evidence="2" key="1">
    <citation type="submission" date="2020-03" db="EMBL/GenBank/DDBJ databases">
        <title>Hybrid Assembly of Korean Phytophthora infestans isolates.</title>
        <authorList>
            <person name="Prokchorchik M."/>
            <person name="Lee Y."/>
            <person name="Seo J."/>
            <person name="Cho J.-H."/>
            <person name="Park Y.-E."/>
            <person name="Jang D.-C."/>
            <person name="Im J.-S."/>
            <person name="Choi J.-G."/>
            <person name="Park H.-J."/>
            <person name="Lee G.-B."/>
            <person name="Lee Y.-G."/>
            <person name="Hong S.-Y."/>
            <person name="Cho K."/>
            <person name="Sohn K.H."/>
        </authorList>
    </citation>
    <scope>NUCLEOTIDE SEQUENCE</scope>
    <source>
        <strain evidence="2">KR_2_A2</strain>
    </source>
</reference>
<gene>
    <name evidence="2" type="ORF">GN958_ATG15237</name>
</gene>
<accession>A0A8S9U3L3</accession>
<dbReference type="Proteomes" id="UP000704712">
    <property type="component" value="Unassembled WGS sequence"/>
</dbReference>
<name>A0A8S9U3L3_PHYIN</name>
<protein>
    <submittedName>
        <fullName evidence="2">Uncharacterized protein</fullName>
    </submittedName>
</protein>
<proteinExistence type="predicted"/>
<dbReference type="EMBL" id="JAACNO010002113">
    <property type="protein sequence ID" value="KAF4135571.1"/>
    <property type="molecule type" value="Genomic_DNA"/>
</dbReference>
<feature type="compositionally biased region" description="Basic residues" evidence="1">
    <location>
        <begin position="1"/>
        <end position="11"/>
    </location>
</feature>
<evidence type="ECO:0000313" key="3">
    <source>
        <dbReference type="Proteomes" id="UP000704712"/>
    </source>
</evidence>
<dbReference type="AlphaFoldDB" id="A0A8S9U3L3"/>